<dbReference type="InterPro" id="IPR003448">
    <property type="entry name" value="Mopterin_biosynth_MoaE"/>
</dbReference>
<dbReference type="CDD" id="cd00756">
    <property type="entry name" value="MoaE"/>
    <property type="match status" value="1"/>
</dbReference>
<dbReference type="GO" id="GO:0006777">
    <property type="term" value="P:Mo-molybdopterin cofactor biosynthetic process"/>
    <property type="evidence" value="ECO:0007669"/>
    <property type="project" value="InterPro"/>
</dbReference>
<gene>
    <name evidence="1" type="ORF">ENM31_03670</name>
</gene>
<dbReference type="EMBL" id="DRXH01000125">
    <property type="protein sequence ID" value="HHM44379.1"/>
    <property type="molecule type" value="Genomic_DNA"/>
</dbReference>
<accession>A0A7J3VTK3</accession>
<reference evidence="1" key="1">
    <citation type="journal article" date="2020" name="mSystems">
        <title>Genome- and Community-Level Interaction Insights into Carbon Utilization and Element Cycling Functions of Hydrothermarchaeota in Hydrothermal Sediment.</title>
        <authorList>
            <person name="Zhou Z."/>
            <person name="Liu Y."/>
            <person name="Xu W."/>
            <person name="Pan J."/>
            <person name="Luo Z.H."/>
            <person name="Li M."/>
        </authorList>
    </citation>
    <scope>NUCLEOTIDE SEQUENCE [LARGE SCALE GENOMIC DNA]</scope>
    <source>
        <strain evidence="1">SpSt-1074</strain>
    </source>
</reference>
<comment type="caution">
    <text evidence="1">The sequence shown here is derived from an EMBL/GenBank/DDBJ whole genome shotgun (WGS) entry which is preliminary data.</text>
</comment>
<proteinExistence type="predicted"/>
<dbReference type="PANTHER" id="PTHR23404">
    <property type="entry name" value="MOLYBDOPTERIN SYNTHASE RELATED"/>
    <property type="match status" value="1"/>
</dbReference>
<name>A0A7J3VTK3_CALS0</name>
<dbReference type="Pfam" id="PF02391">
    <property type="entry name" value="MoaE"/>
    <property type="match status" value="1"/>
</dbReference>
<dbReference type="Gene3D" id="3.90.1170.40">
    <property type="entry name" value="Molybdopterin biosynthesis MoaE subunit"/>
    <property type="match status" value="1"/>
</dbReference>
<evidence type="ECO:0000313" key="1">
    <source>
        <dbReference type="EMBL" id="HHM44379.1"/>
    </source>
</evidence>
<dbReference type="SUPFAM" id="SSF54690">
    <property type="entry name" value="Molybdopterin synthase subunit MoaE"/>
    <property type="match status" value="1"/>
</dbReference>
<dbReference type="InterPro" id="IPR036563">
    <property type="entry name" value="MoaE_sf"/>
</dbReference>
<protein>
    <submittedName>
        <fullName evidence="1">Molybdenum cofactor biosynthesis protein MoaE</fullName>
    </submittedName>
</protein>
<dbReference type="AlphaFoldDB" id="A0A7J3VTK3"/>
<organism evidence="1">
    <name type="scientific">Caldiarchaeum subterraneum</name>
    <dbReference type="NCBI Taxonomy" id="311458"/>
    <lineage>
        <taxon>Archaea</taxon>
        <taxon>Nitrososphaerota</taxon>
        <taxon>Candidatus Caldarchaeales</taxon>
        <taxon>Candidatus Caldarchaeaceae</taxon>
        <taxon>Candidatus Caldarchaeum</taxon>
    </lineage>
</organism>
<sequence>MKVPGPGVYLKDELDLGSLMKDVLGLVSDGSCGACAFFVGVVKKRGRGPVDVEMLLMESYREHADKALNRICEEVRAEYGLAFVGVWHLVGEFKLGEPVVVVAAAGEGREEVFAGLRRAVERYKREPALFKKEVYVDGSSSWIEGA</sequence>